<dbReference type="GeneID" id="54783725"/>
<feature type="compositionally biased region" description="Low complexity" evidence="1">
    <location>
        <begin position="35"/>
        <end position="67"/>
    </location>
</feature>
<feature type="compositionally biased region" description="Basic residues" evidence="1">
    <location>
        <begin position="1"/>
        <end position="14"/>
    </location>
</feature>
<organism evidence="2 3">
    <name type="scientific">Diutina rugosa</name>
    <name type="common">Yeast</name>
    <name type="synonym">Candida rugosa</name>
    <dbReference type="NCBI Taxonomy" id="5481"/>
    <lineage>
        <taxon>Eukaryota</taxon>
        <taxon>Fungi</taxon>
        <taxon>Dikarya</taxon>
        <taxon>Ascomycota</taxon>
        <taxon>Saccharomycotina</taxon>
        <taxon>Pichiomycetes</taxon>
        <taxon>Debaryomycetaceae</taxon>
        <taxon>Diutina</taxon>
    </lineage>
</organism>
<evidence type="ECO:0000313" key="2">
    <source>
        <dbReference type="EMBL" id="KAA8897643.1"/>
    </source>
</evidence>
<gene>
    <name evidence="2" type="ORF">DIURU_005074</name>
</gene>
<sequence length="156" mass="17074">MAKRNRKKRRRTRPHAQTEPFTPQPTPYGYPPGPSGSSTPHGSSPEPSGSPTPYGTPRRRSGSSPRPTELPIWSQPGPSDLVPTWPRPGDYKARIRTAPVMTPEEAQAQKDASAESEAKYQAMLLDQLYPPSESDAEADEEHAARAQASIEAENKC</sequence>
<dbReference type="VEuPathDB" id="FungiDB:DIURU_005074"/>
<name>A0A642UEM8_DIURU</name>
<evidence type="ECO:0000256" key="1">
    <source>
        <dbReference type="SAM" id="MobiDB-lite"/>
    </source>
</evidence>
<reference evidence="2 3" key="1">
    <citation type="submission" date="2019-07" db="EMBL/GenBank/DDBJ databases">
        <title>Genome assembly of two rare yeast pathogens: Diutina rugosa and Trichomonascus ciferrii.</title>
        <authorList>
            <person name="Mixao V."/>
            <person name="Saus E."/>
            <person name="Hansen A."/>
            <person name="Lass-Flor C."/>
            <person name="Gabaldon T."/>
        </authorList>
    </citation>
    <scope>NUCLEOTIDE SEQUENCE [LARGE SCALE GENOMIC DNA]</scope>
    <source>
        <strain evidence="2 3">CBS 613</strain>
    </source>
</reference>
<feature type="region of interest" description="Disordered" evidence="1">
    <location>
        <begin position="131"/>
        <end position="156"/>
    </location>
</feature>
<dbReference type="Proteomes" id="UP000449547">
    <property type="component" value="Unassembled WGS sequence"/>
</dbReference>
<dbReference type="EMBL" id="SWFT01000153">
    <property type="protein sequence ID" value="KAA8897643.1"/>
    <property type="molecule type" value="Genomic_DNA"/>
</dbReference>
<dbReference type="AlphaFoldDB" id="A0A642UEM8"/>
<proteinExistence type="predicted"/>
<keyword evidence="3" id="KW-1185">Reference proteome</keyword>
<protein>
    <submittedName>
        <fullName evidence="2">Uncharacterized protein</fullName>
    </submittedName>
</protein>
<dbReference type="RefSeq" id="XP_034010071.1">
    <property type="nucleotide sequence ID" value="XM_034158016.1"/>
</dbReference>
<comment type="caution">
    <text evidence="2">The sequence shown here is derived from an EMBL/GenBank/DDBJ whole genome shotgun (WGS) entry which is preliminary data.</text>
</comment>
<feature type="compositionally biased region" description="Pro residues" evidence="1">
    <location>
        <begin position="22"/>
        <end position="34"/>
    </location>
</feature>
<accession>A0A642UEM8</accession>
<feature type="region of interest" description="Disordered" evidence="1">
    <location>
        <begin position="1"/>
        <end position="90"/>
    </location>
</feature>
<evidence type="ECO:0000313" key="3">
    <source>
        <dbReference type="Proteomes" id="UP000449547"/>
    </source>
</evidence>